<organism evidence="1 2">
    <name type="scientific">Necator americanus</name>
    <name type="common">Human hookworm</name>
    <dbReference type="NCBI Taxonomy" id="51031"/>
    <lineage>
        <taxon>Eukaryota</taxon>
        <taxon>Metazoa</taxon>
        <taxon>Ecdysozoa</taxon>
        <taxon>Nematoda</taxon>
        <taxon>Chromadorea</taxon>
        <taxon>Rhabditida</taxon>
        <taxon>Rhabditina</taxon>
        <taxon>Rhabditomorpha</taxon>
        <taxon>Strongyloidea</taxon>
        <taxon>Ancylostomatidae</taxon>
        <taxon>Bunostominae</taxon>
        <taxon>Necator</taxon>
    </lineage>
</organism>
<protein>
    <submittedName>
        <fullName evidence="1">Uncharacterized protein</fullName>
    </submittedName>
</protein>
<name>A0ABR1BT43_NECAM</name>
<comment type="caution">
    <text evidence="1">The sequence shown here is derived from an EMBL/GenBank/DDBJ whole genome shotgun (WGS) entry which is preliminary data.</text>
</comment>
<dbReference type="Proteomes" id="UP001303046">
    <property type="component" value="Unassembled WGS sequence"/>
</dbReference>
<keyword evidence="2" id="KW-1185">Reference proteome</keyword>
<evidence type="ECO:0000313" key="1">
    <source>
        <dbReference type="EMBL" id="KAK6728502.1"/>
    </source>
</evidence>
<gene>
    <name evidence="1" type="primary">Necator_chrI.g2003</name>
    <name evidence="1" type="ORF">RB195_005877</name>
</gene>
<sequence length="185" mass="21259">MDVNRDVAMNECPVCGAAKSRMERHLVDVHGFSQDRIAEFKAQKKSRKIIASGKPIHVTEKVDDVTVEHCFNHLGHEARRSQLRLEKSAEQYIVSLLRDGLTVRQVYKKVRMEVRGGPRTRLYFVTTRDIRCELMPARNLMASSFTVQHETPAEMDSCWSSLIERKGSGYGSTDRGRYEWTIRST</sequence>
<dbReference type="EMBL" id="JAVFWL010000001">
    <property type="protein sequence ID" value="KAK6728502.1"/>
    <property type="molecule type" value="Genomic_DNA"/>
</dbReference>
<proteinExistence type="predicted"/>
<evidence type="ECO:0000313" key="2">
    <source>
        <dbReference type="Proteomes" id="UP001303046"/>
    </source>
</evidence>
<reference evidence="1 2" key="1">
    <citation type="submission" date="2023-08" db="EMBL/GenBank/DDBJ databases">
        <title>A Necator americanus chromosomal reference genome.</title>
        <authorList>
            <person name="Ilik V."/>
            <person name="Petrzelkova K.J."/>
            <person name="Pardy F."/>
            <person name="Fuh T."/>
            <person name="Niatou-Singa F.S."/>
            <person name="Gouil Q."/>
            <person name="Baker L."/>
            <person name="Ritchie M.E."/>
            <person name="Jex A.R."/>
            <person name="Gazzola D."/>
            <person name="Li H."/>
            <person name="Toshio Fujiwara R."/>
            <person name="Zhan B."/>
            <person name="Aroian R.V."/>
            <person name="Pafco B."/>
            <person name="Schwarz E.M."/>
        </authorList>
    </citation>
    <scope>NUCLEOTIDE SEQUENCE [LARGE SCALE GENOMIC DNA]</scope>
    <source>
        <strain evidence="1 2">Aroian</strain>
        <tissue evidence="1">Whole animal</tissue>
    </source>
</reference>
<accession>A0ABR1BT43</accession>